<evidence type="ECO:0000313" key="1">
    <source>
        <dbReference type="EMBL" id="MET9848905.1"/>
    </source>
</evidence>
<keyword evidence="2" id="KW-1185">Reference proteome</keyword>
<evidence type="ECO:0000313" key="2">
    <source>
        <dbReference type="Proteomes" id="UP001550210"/>
    </source>
</evidence>
<name>A0ABV2V6J1_9ACTN</name>
<protein>
    <submittedName>
        <fullName evidence="1">Uncharacterized protein</fullName>
    </submittedName>
</protein>
<dbReference type="RefSeq" id="WP_355401086.1">
    <property type="nucleotide sequence ID" value="NZ_JBEXPZ010000045.1"/>
</dbReference>
<accession>A0ABV2V6J1</accession>
<comment type="caution">
    <text evidence="1">The sequence shown here is derived from an EMBL/GenBank/DDBJ whole genome shotgun (WGS) entry which is preliminary data.</text>
</comment>
<organism evidence="1 2">
    <name type="scientific">Streptomyces ossamyceticus</name>
    <dbReference type="NCBI Taxonomy" id="249581"/>
    <lineage>
        <taxon>Bacteria</taxon>
        <taxon>Bacillati</taxon>
        <taxon>Actinomycetota</taxon>
        <taxon>Actinomycetes</taxon>
        <taxon>Kitasatosporales</taxon>
        <taxon>Streptomycetaceae</taxon>
        <taxon>Streptomyces</taxon>
    </lineage>
</organism>
<gene>
    <name evidence="1" type="ORF">ABZZ21_31060</name>
</gene>
<reference evidence="1 2" key="1">
    <citation type="submission" date="2024-06" db="EMBL/GenBank/DDBJ databases">
        <title>The Natural Products Discovery Center: Release of the First 8490 Sequenced Strains for Exploring Actinobacteria Biosynthetic Diversity.</title>
        <authorList>
            <person name="Kalkreuter E."/>
            <person name="Kautsar S.A."/>
            <person name="Yang D."/>
            <person name="Bader C.D."/>
            <person name="Teijaro C.N."/>
            <person name="Fluegel L."/>
            <person name="Davis C.M."/>
            <person name="Simpson J.R."/>
            <person name="Lauterbach L."/>
            <person name="Steele A.D."/>
            <person name="Gui C."/>
            <person name="Meng S."/>
            <person name="Li G."/>
            <person name="Viehrig K."/>
            <person name="Ye F."/>
            <person name="Su P."/>
            <person name="Kiefer A.F."/>
            <person name="Nichols A."/>
            <person name="Cepeda A.J."/>
            <person name="Yan W."/>
            <person name="Fan B."/>
            <person name="Jiang Y."/>
            <person name="Adhikari A."/>
            <person name="Zheng C.-J."/>
            <person name="Schuster L."/>
            <person name="Cowan T.M."/>
            <person name="Smanski M.J."/>
            <person name="Chevrette M.G."/>
            <person name="De Carvalho L.P.S."/>
            <person name="Shen B."/>
        </authorList>
    </citation>
    <scope>NUCLEOTIDE SEQUENCE [LARGE SCALE GENOMIC DNA]</scope>
    <source>
        <strain evidence="1 2">NPDC006434</strain>
    </source>
</reference>
<dbReference type="EMBL" id="JBEXPZ010000045">
    <property type="protein sequence ID" value="MET9848905.1"/>
    <property type="molecule type" value="Genomic_DNA"/>
</dbReference>
<proteinExistence type="predicted"/>
<sequence length="73" mass="8399">MAALLHDGRPVKTPHATWAAIMRTQSPKARKVLKEYREELWVQGQMVTAPQLTMAQTQMLRRVKTDLTRAAQR</sequence>
<dbReference type="Proteomes" id="UP001550210">
    <property type="component" value="Unassembled WGS sequence"/>
</dbReference>